<dbReference type="InterPro" id="IPR000683">
    <property type="entry name" value="Gfo/Idh/MocA-like_OxRdtase_N"/>
</dbReference>
<organism evidence="4">
    <name type="scientific">marine sediment metagenome</name>
    <dbReference type="NCBI Taxonomy" id="412755"/>
    <lineage>
        <taxon>unclassified sequences</taxon>
        <taxon>metagenomes</taxon>
        <taxon>ecological metagenomes</taxon>
    </lineage>
</organism>
<feature type="domain" description="GFO/IDH/MocA-like oxidoreductase" evidence="3">
    <location>
        <begin position="131"/>
        <end position="264"/>
    </location>
</feature>
<dbReference type="GO" id="GO:0016491">
    <property type="term" value="F:oxidoreductase activity"/>
    <property type="evidence" value="ECO:0007669"/>
    <property type="project" value="UniProtKB-KW"/>
</dbReference>
<sequence length="367" mass="40174">MKKSKVGIIGCGKISGIYLQRCKLFEILDVVACADIDIERARKRAKEFNVPKACSVEELLGDGEIEIIVNLTTPQAHAEVNLKALESGKHVYVEKPLATSRAEARKVLEKAREKDLLVGCAPDTFLGGGLQTCRRIIDDGLIGKPIAAVAFMVCHGHESWHPDPEFYYKRGGGPLLDMGTYYLTALVNLIGPIKKVSGFSRIFSPERTITSKPKYGTSIKVEIPTHLAGTIDFSSGAIGTIIMSFDVWKHNLPPIEIYGSEGSLCVPDPNAFGGSVKLFRTGNEDWIDMPLYYGYSENVRGIGVADMAYAIQYSRPHRANGNMAYHVLDVMLAIEESSVLGKSYRVESSCEKPKALPVGLKGGYLDE</sequence>
<dbReference type="Gene3D" id="3.30.360.10">
    <property type="entry name" value="Dihydrodipicolinate Reductase, domain 2"/>
    <property type="match status" value="1"/>
</dbReference>
<feature type="domain" description="Gfo/Idh/MocA-like oxidoreductase N-terminal" evidence="2">
    <location>
        <begin position="5"/>
        <end position="118"/>
    </location>
</feature>
<dbReference type="SUPFAM" id="SSF55347">
    <property type="entry name" value="Glyceraldehyde-3-phosphate dehydrogenase-like, C-terminal domain"/>
    <property type="match status" value="1"/>
</dbReference>
<keyword evidence="1" id="KW-0560">Oxidoreductase</keyword>
<dbReference type="InterPro" id="IPR036291">
    <property type="entry name" value="NAD(P)-bd_dom_sf"/>
</dbReference>
<gene>
    <name evidence="4" type="ORF">LCGC14_2522370</name>
</gene>
<dbReference type="SUPFAM" id="SSF51735">
    <property type="entry name" value="NAD(P)-binding Rossmann-fold domains"/>
    <property type="match status" value="1"/>
</dbReference>
<evidence type="ECO:0000259" key="3">
    <source>
        <dbReference type="Pfam" id="PF22725"/>
    </source>
</evidence>
<dbReference type="Gene3D" id="3.40.50.720">
    <property type="entry name" value="NAD(P)-binding Rossmann-like Domain"/>
    <property type="match status" value="1"/>
</dbReference>
<comment type="caution">
    <text evidence="4">The sequence shown here is derived from an EMBL/GenBank/DDBJ whole genome shotgun (WGS) entry which is preliminary data.</text>
</comment>
<reference evidence="4" key="1">
    <citation type="journal article" date="2015" name="Nature">
        <title>Complex archaea that bridge the gap between prokaryotes and eukaryotes.</title>
        <authorList>
            <person name="Spang A."/>
            <person name="Saw J.H."/>
            <person name="Jorgensen S.L."/>
            <person name="Zaremba-Niedzwiedzka K."/>
            <person name="Martijn J."/>
            <person name="Lind A.E."/>
            <person name="van Eijk R."/>
            <person name="Schleper C."/>
            <person name="Guy L."/>
            <person name="Ettema T.J."/>
        </authorList>
    </citation>
    <scope>NUCLEOTIDE SEQUENCE</scope>
</reference>
<proteinExistence type="predicted"/>
<evidence type="ECO:0000259" key="2">
    <source>
        <dbReference type="Pfam" id="PF01408"/>
    </source>
</evidence>
<dbReference type="InterPro" id="IPR050463">
    <property type="entry name" value="Gfo/Idh/MocA_oxidrdct_glycsds"/>
</dbReference>
<name>A0A0F9DPD4_9ZZZZ</name>
<dbReference type="GO" id="GO:0000166">
    <property type="term" value="F:nucleotide binding"/>
    <property type="evidence" value="ECO:0007669"/>
    <property type="project" value="InterPro"/>
</dbReference>
<protein>
    <submittedName>
        <fullName evidence="4">Uncharacterized protein</fullName>
    </submittedName>
</protein>
<dbReference type="EMBL" id="LAZR01040724">
    <property type="protein sequence ID" value="KKL13778.1"/>
    <property type="molecule type" value="Genomic_DNA"/>
</dbReference>
<evidence type="ECO:0000313" key="4">
    <source>
        <dbReference type="EMBL" id="KKL13778.1"/>
    </source>
</evidence>
<dbReference type="PANTHER" id="PTHR43818">
    <property type="entry name" value="BCDNA.GH03377"/>
    <property type="match status" value="1"/>
</dbReference>
<accession>A0A0F9DPD4</accession>
<dbReference type="Pfam" id="PF01408">
    <property type="entry name" value="GFO_IDH_MocA"/>
    <property type="match status" value="1"/>
</dbReference>
<dbReference type="InterPro" id="IPR055170">
    <property type="entry name" value="GFO_IDH_MocA-like_dom"/>
</dbReference>
<evidence type="ECO:0000256" key="1">
    <source>
        <dbReference type="ARBA" id="ARBA00023002"/>
    </source>
</evidence>
<dbReference type="PANTHER" id="PTHR43818:SF11">
    <property type="entry name" value="BCDNA.GH03377"/>
    <property type="match status" value="1"/>
</dbReference>
<dbReference type="Pfam" id="PF22725">
    <property type="entry name" value="GFO_IDH_MocA_C3"/>
    <property type="match status" value="1"/>
</dbReference>
<dbReference type="AlphaFoldDB" id="A0A0F9DPD4"/>